<proteinExistence type="predicted"/>
<feature type="coiled-coil region" evidence="1">
    <location>
        <begin position="137"/>
        <end position="164"/>
    </location>
</feature>
<dbReference type="EMBL" id="AB914479">
    <property type="protein sequence ID" value="BAP28994.1"/>
    <property type="molecule type" value="Genomic_DNA"/>
</dbReference>
<dbReference type="Pfam" id="PF25887">
    <property type="entry name" value="HB_LcnD"/>
    <property type="match status" value="1"/>
</dbReference>
<geneLocation type="plasmid" evidence="3">
    <name>pTDC-A</name>
</geneLocation>
<feature type="coiled-coil region" evidence="1">
    <location>
        <begin position="81"/>
        <end position="108"/>
    </location>
</feature>
<organism evidence="3">
    <name type="scientific">Tetragenococcus halophilus</name>
    <name type="common">Pediococcus halophilus</name>
    <dbReference type="NCBI Taxonomy" id="51669"/>
    <lineage>
        <taxon>Bacteria</taxon>
        <taxon>Bacillati</taxon>
        <taxon>Bacillota</taxon>
        <taxon>Bacilli</taxon>
        <taxon>Lactobacillales</taxon>
        <taxon>Enterococcaceae</taxon>
        <taxon>Tetragenococcus</taxon>
    </lineage>
</organism>
<name>A0A077KH88_TETHA</name>
<keyword evidence="1" id="KW-0175">Coiled coil</keyword>
<reference evidence="3" key="1">
    <citation type="journal article" date="2014" name="Fish. Sci.">
        <title>Analysis of plasmids encoding the tyrosine decarboxylase gene in Tetragenococcus halophilus isolated from fish sauce.</title>
        <authorList>
            <person name="Satomi M."/>
            <person name="Shozen K."/>
            <person name="Furutani A."/>
            <person name="Fukui Y."/>
            <person name="Kimura M."/>
            <person name="Yasuike M."/>
            <person name="Funatsu Y."/>
            <person name="Yano Y."/>
        </authorList>
    </citation>
    <scope>NUCLEOTIDE SEQUENCE</scope>
    <source>
        <strain evidence="3">TyrA</strain>
        <strain evidence="4">TyrB</strain>
        <plasmid evidence="3">pTDC-A</plasmid>
        <plasmid evidence="4">pTDC-B</plasmid>
    </source>
</reference>
<evidence type="ECO:0000259" key="2">
    <source>
        <dbReference type="Pfam" id="PF25887"/>
    </source>
</evidence>
<sequence>MLTQKSASTQQKQTSLTQIEQQVVERNNVNLTAYQALYQAVNNDSGYDKKAKYSYIYQEYKNKLASATDNTDKSGIKEDYLTNIQQEIDTLQDTVASAKAQVEELKEFDDTNYSVAINQQKMQTLQDDQMNAAVQDQVKAKQNLQEIKTSIANLKTDNKKYKIKAPKAGVIHITELKLETYFSIRIPWYTKDLMHKINFNLLA</sequence>
<evidence type="ECO:0000256" key="1">
    <source>
        <dbReference type="SAM" id="Coils"/>
    </source>
</evidence>
<dbReference type="InterPro" id="IPR058794">
    <property type="entry name" value="HB_LcnD"/>
</dbReference>
<geneLocation type="plasmid" evidence="4">
    <name>pTDC-B</name>
</geneLocation>
<dbReference type="AlphaFoldDB" id="A0A077KH88"/>
<keyword evidence="3" id="KW-0614">Plasmid</keyword>
<accession>A0A077KH88</accession>
<protein>
    <submittedName>
        <fullName evidence="3">Bacteriocin ABC transporter</fullName>
    </submittedName>
</protein>
<dbReference type="EMBL" id="AB914743">
    <property type="protein sequence ID" value="BAP29020.1"/>
    <property type="molecule type" value="Genomic_DNA"/>
</dbReference>
<dbReference type="RefSeq" id="WP_031944079.1">
    <property type="nucleotide sequence ID" value="NC_024990.1"/>
</dbReference>
<feature type="domain" description="LcnD-like long helical bundle" evidence="2">
    <location>
        <begin position="6"/>
        <end position="155"/>
    </location>
</feature>
<evidence type="ECO:0000313" key="4">
    <source>
        <dbReference type="EMBL" id="BAP29020.1"/>
    </source>
</evidence>
<evidence type="ECO:0000313" key="3">
    <source>
        <dbReference type="EMBL" id="BAP28994.1"/>
    </source>
</evidence>